<protein>
    <submittedName>
        <fullName evidence="3">Uncharacterized protein LOC107030190</fullName>
    </submittedName>
</protein>
<evidence type="ECO:0000256" key="1">
    <source>
        <dbReference type="SAM" id="MobiDB-lite"/>
    </source>
</evidence>
<dbReference type="Proteomes" id="UP000694930">
    <property type="component" value="Chromosome 9"/>
</dbReference>
<sequence length="195" mass="22008">MVVKMRSKINLLVVGLSRQPSKEGKATMFIGDMDIVRIMIHVQQVEEDKLKDREWFKNKRPKISGTKFREQKSSMNSSFQQKLKGPTPQSSSSLALRNKGIFRKVSSGCFKCVETGISYKSVQRTCKEMVLAEEQTACMLSKIQEQEDSPDVVTGMIQVFDFTVYALLDPGASLSYVTSYVAMNFYVIVGQHSEP</sequence>
<evidence type="ECO:0000313" key="2">
    <source>
        <dbReference type="Proteomes" id="UP000694930"/>
    </source>
</evidence>
<feature type="region of interest" description="Disordered" evidence="1">
    <location>
        <begin position="66"/>
        <end position="92"/>
    </location>
</feature>
<keyword evidence="2" id="KW-1185">Reference proteome</keyword>
<reference evidence="2" key="1">
    <citation type="journal article" date="2014" name="Nat. Genet.">
        <title>The genome of the stress-tolerant wild tomato species Solanum pennellii.</title>
        <authorList>
            <person name="Bolger A."/>
            <person name="Scossa F."/>
            <person name="Bolger M.E."/>
            <person name="Lanz C."/>
            <person name="Maumus F."/>
            <person name="Tohge T."/>
            <person name="Quesneville H."/>
            <person name="Alseekh S."/>
            <person name="Sorensen I."/>
            <person name="Lichtenstein G."/>
            <person name="Fich E.A."/>
            <person name="Conte M."/>
            <person name="Keller H."/>
            <person name="Schneeberger K."/>
            <person name="Schwacke R."/>
            <person name="Ofner I."/>
            <person name="Vrebalov J."/>
            <person name="Xu Y."/>
            <person name="Osorio S."/>
            <person name="Aflitos S.A."/>
            <person name="Schijlen E."/>
            <person name="Jimenez-Gomez J.M."/>
            <person name="Ryngajllo M."/>
            <person name="Kimura S."/>
            <person name="Kumar R."/>
            <person name="Koenig D."/>
            <person name="Headland L.R."/>
            <person name="Maloof J.N."/>
            <person name="Sinha N."/>
            <person name="van Ham R.C."/>
            <person name="Lankhorst R.K."/>
            <person name="Mao L."/>
            <person name="Vogel A."/>
            <person name="Arsova B."/>
            <person name="Panstruga R."/>
            <person name="Fei Z."/>
            <person name="Rose J.K."/>
            <person name="Zamir D."/>
            <person name="Carrari F."/>
            <person name="Giovannoni J.J."/>
            <person name="Weigel D."/>
            <person name="Usadel B."/>
            <person name="Fernie A.R."/>
        </authorList>
    </citation>
    <scope>NUCLEOTIDE SEQUENCE [LARGE SCALE GENOMIC DNA]</scope>
    <source>
        <strain evidence="2">cv. LA0716</strain>
    </source>
</reference>
<organism evidence="2 3">
    <name type="scientific">Solanum pennellii</name>
    <name type="common">Tomato</name>
    <name type="synonym">Lycopersicon pennellii</name>
    <dbReference type="NCBI Taxonomy" id="28526"/>
    <lineage>
        <taxon>Eukaryota</taxon>
        <taxon>Viridiplantae</taxon>
        <taxon>Streptophyta</taxon>
        <taxon>Embryophyta</taxon>
        <taxon>Tracheophyta</taxon>
        <taxon>Spermatophyta</taxon>
        <taxon>Magnoliopsida</taxon>
        <taxon>eudicotyledons</taxon>
        <taxon>Gunneridae</taxon>
        <taxon>Pentapetalae</taxon>
        <taxon>asterids</taxon>
        <taxon>lamiids</taxon>
        <taxon>Solanales</taxon>
        <taxon>Solanaceae</taxon>
        <taxon>Solanoideae</taxon>
        <taxon>Solaneae</taxon>
        <taxon>Solanum</taxon>
        <taxon>Solanum subgen. Lycopersicon</taxon>
    </lineage>
</organism>
<dbReference type="GeneID" id="107030190"/>
<reference evidence="3" key="2">
    <citation type="submission" date="2025-08" db="UniProtKB">
        <authorList>
            <consortium name="RefSeq"/>
        </authorList>
    </citation>
    <scope>IDENTIFICATION</scope>
</reference>
<feature type="compositionally biased region" description="Polar residues" evidence="1">
    <location>
        <begin position="73"/>
        <end position="92"/>
    </location>
</feature>
<gene>
    <name evidence="3" type="primary">LOC107030190</name>
</gene>
<proteinExistence type="predicted"/>
<dbReference type="RefSeq" id="XP_015087048.1">
    <property type="nucleotide sequence ID" value="XM_015231562.1"/>
</dbReference>
<name>A0ABM1HL20_SOLPN</name>
<evidence type="ECO:0000313" key="3">
    <source>
        <dbReference type="RefSeq" id="XP_015087048.1"/>
    </source>
</evidence>
<accession>A0ABM1HL20</accession>